<evidence type="ECO:0000313" key="2">
    <source>
        <dbReference type="Proteomes" id="UP001054837"/>
    </source>
</evidence>
<evidence type="ECO:0000313" key="1">
    <source>
        <dbReference type="EMBL" id="GIY10926.1"/>
    </source>
</evidence>
<dbReference type="Proteomes" id="UP001054837">
    <property type="component" value="Unassembled WGS sequence"/>
</dbReference>
<accession>A0AAV4QRG2</accession>
<keyword evidence="2" id="KW-1185">Reference proteome</keyword>
<name>A0AAV4QRG2_9ARAC</name>
<gene>
    <name evidence="1" type="ORF">CDAR_561761</name>
</gene>
<protein>
    <submittedName>
        <fullName evidence="1">Uncharacterized protein</fullName>
    </submittedName>
</protein>
<dbReference type="EMBL" id="BPLQ01004823">
    <property type="protein sequence ID" value="GIY10926.1"/>
    <property type="molecule type" value="Genomic_DNA"/>
</dbReference>
<sequence>MSDTHSIANVGCVKNGYRCFYLTSECRATPIFPQSFTRTYVSPNHVAETTSSIRLRPPTLVDMFSQKKGIDTQNSQELRVMYTQLFCPCICWEGEINPSSY</sequence>
<dbReference type="AlphaFoldDB" id="A0AAV4QRG2"/>
<organism evidence="1 2">
    <name type="scientific">Caerostris darwini</name>
    <dbReference type="NCBI Taxonomy" id="1538125"/>
    <lineage>
        <taxon>Eukaryota</taxon>
        <taxon>Metazoa</taxon>
        <taxon>Ecdysozoa</taxon>
        <taxon>Arthropoda</taxon>
        <taxon>Chelicerata</taxon>
        <taxon>Arachnida</taxon>
        <taxon>Araneae</taxon>
        <taxon>Araneomorphae</taxon>
        <taxon>Entelegynae</taxon>
        <taxon>Araneoidea</taxon>
        <taxon>Araneidae</taxon>
        <taxon>Caerostris</taxon>
    </lineage>
</organism>
<reference evidence="1 2" key="1">
    <citation type="submission" date="2021-06" db="EMBL/GenBank/DDBJ databases">
        <title>Caerostris darwini draft genome.</title>
        <authorList>
            <person name="Kono N."/>
            <person name="Arakawa K."/>
        </authorList>
    </citation>
    <scope>NUCLEOTIDE SEQUENCE [LARGE SCALE GENOMIC DNA]</scope>
</reference>
<proteinExistence type="predicted"/>
<comment type="caution">
    <text evidence="1">The sequence shown here is derived from an EMBL/GenBank/DDBJ whole genome shotgun (WGS) entry which is preliminary data.</text>
</comment>